<sequence length="95" mass="10660">MFDKLKQGQQLMKMRQQAVALKKELEKIEHIEERSSIKVKVNGAQEVTWIEIDGESREDLVKLINDAMKEVQKKSAKKMMEMGGGLGGLLGGMGQ</sequence>
<evidence type="ECO:0000313" key="1">
    <source>
        <dbReference type="EMBL" id="KKQ43779.1"/>
    </source>
</evidence>
<dbReference type="InterPro" id="IPR036894">
    <property type="entry name" value="YbaB-like_sf"/>
</dbReference>
<accession>A0A0G0K3W5</accession>
<dbReference type="Proteomes" id="UP000034603">
    <property type="component" value="Unassembled WGS sequence"/>
</dbReference>
<dbReference type="InterPro" id="IPR004401">
    <property type="entry name" value="YbaB/EbfC"/>
</dbReference>
<dbReference type="Pfam" id="PF02575">
    <property type="entry name" value="YbaB_DNA_bd"/>
    <property type="match status" value="1"/>
</dbReference>
<name>A0A0G0K3W5_9BACT</name>
<dbReference type="EMBL" id="LBTR01000042">
    <property type="protein sequence ID" value="KKQ43779.1"/>
    <property type="molecule type" value="Genomic_DNA"/>
</dbReference>
<comment type="caution">
    <text evidence="1">The sequence shown here is derived from an EMBL/GenBank/DDBJ whole genome shotgun (WGS) entry which is preliminary data.</text>
</comment>
<dbReference type="Gene3D" id="3.30.1310.10">
    <property type="entry name" value="Nucleoid-associated protein YbaB-like domain"/>
    <property type="match status" value="1"/>
</dbReference>
<organism evidence="1 2">
    <name type="scientific">Candidatus Woesebacteria bacterium GW2011_GWA1_37_8</name>
    <dbReference type="NCBI Taxonomy" id="1618546"/>
    <lineage>
        <taxon>Bacteria</taxon>
        <taxon>Candidatus Woeseibacteriota</taxon>
    </lineage>
</organism>
<proteinExistence type="predicted"/>
<evidence type="ECO:0000313" key="2">
    <source>
        <dbReference type="Proteomes" id="UP000034603"/>
    </source>
</evidence>
<evidence type="ECO:0008006" key="3">
    <source>
        <dbReference type="Google" id="ProtNLM"/>
    </source>
</evidence>
<dbReference type="GO" id="GO:0003677">
    <property type="term" value="F:DNA binding"/>
    <property type="evidence" value="ECO:0007669"/>
    <property type="project" value="InterPro"/>
</dbReference>
<protein>
    <recommendedName>
        <fullName evidence="3">Nucleoid-associated protein</fullName>
    </recommendedName>
</protein>
<dbReference type="AlphaFoldDB" id="A0A0G0K3W5"/>
<gene>
    <name evidence="1" type="ORF">US62_C0042G0006</name>
</gene>
<reference evidence="1 2" key="1">
    <citation type="journal article" date="2015" name="Nature">
        <title>rRNA introns, odd ribosomes, and small enigmatic genomes across a large radiation of phyla.</title>
        <authorList>
            <person name="Brown C.T."/>
            <person name="Hug L.A."/>
            <person name="Thomas B.C."/>
            <person name="Sharon I."/>
            <person name="Castelle C.J."/>
            <person name="Singh A."/>
            <person name="Wilkins M.J."/>
            <person name="Williams K.H."/>
            <person name="Banfield J.F."/>
        </authorList>
    </citation>
    <scope>NUCLEOTIDE SEQUENCE [LARGE SCALE GENOMIC DNA]</scope>
</reference>
<dbReference type="SUPFAM" id="SSF82607">
    <property type="entry name" value="YbaB-like"/>
    <property type="match status" value="1"/>
</dbReference>